<dbReference type="Gene3D" id="3.30.160.60">
    <property type="entry name" value="Classic Zinc Finger"/>
    <property type="match status" value="17"/>
</dbReference>
<feature type="domain" description="C2H2-type" evidence="13">
    <location>
        <begin position="400"/>
        <end position="427"/>
    </location>
</feature>
<dbReference type="SMART" id="SM00355">
    <property type="entry name" value="ZnF_C2H2"/>
    <property type="match status" value="21"/>
</dbReference>
<feature type="region of interest" description="Disordered" evidence="12">
    <location>
        <begin position="744"/>
        <end position="785"/>
    </location>
</feature>
<comment type="caution">
    <text evidence="14">The sequence shown here is derived from an EMBL/GenBank/DDBJ whole genome shotgun (WGS) entry which is preliminary data.</text>
</comment>
<feature type="region of interest" description="Disordered" evidence="12">
    <location>
        <begin position="422"/>
        <end position="453"/>
    </location>
</feature>
<dbReference type="PROSITE" id="PS00028">
    <property type="entry name" value="ZINC_FINGER_C2H2_1"/>
    <property type="match status" value="17"/>
</dbReference>
<feature type="domain" description="C2H2-type" evidence="13">
    <location>
        <begin position="1415"/>
        <end position="1442"/>
    </location>
</feature>
<evidence type="ECO:0000256" key="3">
    <source>
        <dbReference type="ARBA" id="ARBA00022723"/>
    </source>
</evidence>
<dbReference type="FunFam" id="3.30.160.60:FF:002460">
    <property type="entry name" value="Zgc:174574"/>
    <property type="match status" value="1"/>
</dbReference>
<dbReference type="GO" id="GO:0001227">
    <property type="term" value="F:DNA-binding transcription repressor activity, RNA polymerase II-specific"/>
    <property type="evidence" value="ECO:0007669"/>
    <property type="project" value="TreeGrafter"/>
</dbReference>
<evidence type="ECO:0000313" key="14">
    <source>
        <dbReference type="EMBL" id="KAG5843682.1"/>
    </source>
</evidence>
<keyword evidence="8" id="KW-0238">DNA-binding</keyword>
<keyword evidence="4" id="KW-0677">Repeat</keyword>
<evidence type="ECO:0000256" key="6">
    <source>
        <dbReference type="ARBA" id="ARBA00022833"/>
    </source>
</evidence>
<dbReference type="InterPro" id="IPR036236">
    <property type="entry name" value="Znf_C2H2_sf"/>
</dbReference>
<evidence type="ECO:0000259" key="13">
    <source>
        <dbReference type="PROSITE" id="PS50157"/>
    </source>
</evidence>
<gene>
    <name evidence="14" type="ORF">ANANG_G00153500</name>
</gene>
<dbReference type="FunFam" id="3.30.160.60:FF:000358">
    <property type="entry name" value="zinc finger protein 24"/>
    <property type="match status" value="1"/>
</dbReference>
<feature type="domain" description="C2H2-type" evidence="13">
    <location>
        <begin position="469"/>
        <end position="496"/>
    </location>
</feature>
<reference evidence="14" key="1">
    <citation type="submission" date="2021-01" db="EMBL/GenBank/DDBJ databases">
        <title>A chromosome-scale assembly of European eel, Anguilla anguilla.</title>
        <authorList>
            <person name="Henkel C."/>
            <person name="Jong-Raadsen S.A."/>
            <person name="Dufour S."/>
            <person name="Weltzien F.-A."/>
            <person name="Palstra A.P."/>
            <person name="Pelster B."/>
            <person name="Spaink H.P."/>
            <person name="Van Den Thillart G.E."/>
            <person name="Jansen H."/>
            <person name="Zahm M."/>
            <person name="Klopp C."/>
            <person name="Cedric C."/>
            <person name="Louis A."/>
            <person name="Berthelot C."/>
            <person name="Parey E."/>
            <person name="Roest Crollius H."/>
            <person name="Montfort J."/>
            <person name="Robinson-Rechavi M."/>
            <person name="Bucao C."/>
            <person name="Bouchez O."/>
            <person name="Gislard M."/>
            <person name="Lluch J."/>
            <person name="Milhes M."/>
            <person name="Lampietro C."/>
            <person name="Lopez Roques C."/>
            <person name="Donnadieu C."/>
            <person name="Braasch I."/>
            <person name="Desvignes T."/>
            <person name="Postlethwait J."/>
            <person name="Bobe J."/>
            <person name="Guiguen Y."/>
            <person name="Dirks R."/>
        </authorList>
    </citation>
    <scope>NUCLEOTIDE SEQUENCE</scope>
    <source>
        <strain evidence="14">Tag_6206</strain>
        <tissue evidence="14">Liver</tissue>
    </source>
</reference>
<feature type="domain" description="C2H2-type" evidence="13">
    <location>
        <begin position="372"/>
        <end position="392"/>
    </location>
</feature>
<evidence type="ECO:0000256" key="2">
    <source>
        <dbReference type="ARBA" id="ARBA00006991"/>
    </source>
</evidence>
<feature type="domain" description="C2H2-type" evidence="13">
    <location>
        <begin position="585"/>
        <end position="612"/>
    </location>
</feature>
<feature type="domain" description="C2H2-type" evidence="13">
    <location>
        <begin position="313"/>
        <end position="340"/>
    </location>
</feature>
<feature type="domain" description="C2H2-type" evidence="13">
    <location>
        <begin position="707"/>
        <end position="734"/>
    </location>
</feature>
<dbReference type="PANTHER" id="PTHR24399:SF70">
    <property type="entry name" value="C2H2-TYPE DOMAIN-CONTAINING PROTEIN"/>
    <property type="match status" value="1"/>
</dbReference>
<accession>A0A9D3M8W7</accession>
<comment type="similarity">
    <text evidence="2">Belongs to the krueppel C2H2-type zinc-finger protein family.</text>
</comment>
<feature type="domain" description="C2H2-type" evidence="13">
    <location>
        <begin position="157"/>
        <end position="184"/>
    </location>
</feature>
<dbReference type="PANTHER" id="PTHR24399">
    <property type="entry name" value="ZINC FINGER AND BTB DOMAIN-CONTAINING"/>
    <property type="match status" value="1"/>
</dbReference>
<dbReference type="Pfam" id="PF13912">
    <property type="entry name" value="zf-C2H2_6"/>
    <property type="match status" value="2"/>
</dbReference>
<evidence type="ECO:0000256" key="11">
    <source>
        <dbReference type="PROSITE-ProRule" id="PRU00042"/>
    </source>
</evidence>
<feature type="domain" description="C2H2-type" evidence="13">
    <location>
        <begin position="216"/>
        <end position="243"/>
    </location>
</feature>
<dbReference type="Proteomes" id="UP001044222">
    <property type="component" value="Chromosome 8"/>
</dbReference>
<feature type="domain" description="C2H2-type" evidence="13">
    <location>
        <begin position="1087"/>
        <end position="1114"/>
    </location>
</feature>
<keyword evidence="15" id="KW-1185">Reference proteome</keyword>
<feature type="domain" description="C2H2-type" evidence="13">
    <location>
        <begin position="624"/>
        <end position="651"/>
    </location>
</feature>
<dbReference type="FunFam" id="3.30.160.60:FF:000188">
    <property type="entry name" value="Zinc finger protein 787"/>
    <property type="match status" value="1"/>
</dbReference>
<name>A0A9D3M8W7_ANGAN</name>
<evidence type="ECO:0000256" key="7">
    <source>
        <dbReference type="ARBA" id="ARBA00023015"/>
    </source>
</evidence>
<evidence type="ECO:0000256" key="1">
    <source>
        <dbReference type="ARBA" id="ARBA00004123"/>
    </source>
</evidence>
<dbReference type="FunFam" id="3.30.160.60:FF:000100">
    <property type="entry name" value="Zinc finger 45-like"/>
    <property type="match status" value="1"/>
</dbReference>
<dbReference type="InterPro" id="IPR013087">
    <property type="entry name" value="Znf_C2H2_type"/>
</dbReference>
<feature type="domain" description="C2H2-type" evidence="13">
    <location>
        <begin position="272"/>
        <end position="299"/>
    </location>
</feature>
<feature type="domain" description="C2H2-type" evidence="13">
    <location>
        <begin position="244"/>
        <end position="269"/>
    </location>
</feature>
<dbReference type="FunFam" id="3.30.160.60:FF:000671">
    <property type="entry name" value="Zinc finger protein 26"/>
    <property type="match status" value="1"/>
</dbReference>
<dbReference type="PROSITE" id="PS50157">
    <property type="entry name" value="ZINC_FINGER_C2H2_2"/>
    <property type="match status" value="19"/>
</dbReference>
<comment type="subcellular location">
    <subcellularLocation>
        <location evidence="1">Nucleus</location>
    </subcellularLocation>
</comment>
<dbReference type="GO" id="GO:0008270">
    <property type="term" value="F:zinc ion binding"/>
    <property type="evidence" value="ECO:0007669"/>
    <property type="project" value="UniProtKB-KW"/>
</dbReference>
<organism evidence="14 15">
    <name type="scientific">Anguilla anguilla</name>
    <name type="common">European freshwater eel</name>
    <name type="synonym">Muraena anguilla</name>
    <dbReference type="NCBI Taxonomy" id="7936"/>
    <lineage>
        <taxon>Eukaryota</taxon>
        <taxon>Metazoa</taxon>
        <taxon>Chordata</taxon>
        <taxon>Craniata</taxon>
        <taxon>Vertebrata</taxon>
        <taxon>Euteleostomi</taxon>
        <taxon>Actinopterygii</taxon>
        <taxon>Neopterygii</taxon>
        <taxon>Teleostei</taxon>
        <taxon>Anguilliformes</taxon>
        <taxon>Anguillidae</taxon>
        <taxon>Anguilla</taxon>
    </lineage>
</organism>
<sequence length="1470" mass="168301">MALVKEESQEYELKQMLLNQQKWELKPIGKVKQEAHKPVPLDEGDFEDGFHLKIITLQEAKKEEVGDWDPDAFETSVELNTNARDVNRGLSSEGRLNESCDNGPSSLAAGENLAHSPIPTGENPYQCSQYGESVFKYDSLKTHTTQGDCVKLNGKKYCCSHCGKTFGTLIHFIVHQQIHRGDGRERPFHCSQCGKSFYREKGLKTHQQRHKGERPYRCSKCGKLFNVKSLLLSHQRSHTRERLYHCSKCARSFASKTNFERHMQMYLKEILYSCSQCKKNFSTECSLNRHKKTHIRKETNSYVKQLATKEKIYSCSHCSRTFTVLTHYIVHQQIHRGEGTGERPFCCKQCGKRFYREHGLKLHEESHRNEKIQCCSECGKSFRTESVLISHKCACIKKRHYCSKCGRSFSLKSTFESHMQMHSGQKKYNVSPSVKSQPAEHSHSRHKETHTGKVQVLGFQQAAPKTKSYSCSHCGRTFTTLTNYIVHQQIHRGEGREERPFCCSQCGKRFYREDSLKKHHQIHTGGRSHQCSQCGKSFRTKSVLLSHQNIHERQKLDHHLTHGGGFASESYSDQHIHMQSSERLHNCSWCREMFPTEYFLKRHKQSHCKKRSLWYFKQTQTKKYCCSNCGKVFTTLTNFVVHQQIHRTQGRAERPVYFSQSGKCFYRENGLKSHQQTLTGESSPENDRSLNTKTHFGKRTNEGLRSYHCSYCEKTFTTSSVLKQHQQIHIREGTGCDEHLQNATRETSLGDRNDNSDRNDNDNSRCRYDNSASTKNSGGGKIVLGENGKRERQNTIHFETLPKFGVDDCSIEHRVHLERFSDLQNTETRDDMSERPHIGFDVIPLFYPEVCHTVESTRSTSAVKTGAVRAGEVLNIHNTGTSFESRERPRNSVEITSVPSNEETLECDLKPEVKHCKWRTVSVNEMKQENNEYVQLKDSHVAEDRQSLQDTQEEMKKEEGEDKQGFAVKTEFSAPELNENIVYFNQHTQNHSYGTSHMENFTTQGVTFHQNNQTEETYPCFPWANNIEKDLEAHLQSSTGRKSSFQQIPSGNKMYCCSHCGKRFNTSVKYVVHLQIHRRDGKEERPFSCPQCGKSFYREEGLKTHQQSHTGERAGGGPQTGRLAGTSGLTGHQQNDTAEKLQRCPQGDQSFTCQRPFWAHQQLHADKSFNSYCGEMLTDSGLKQRQEMNTGVTNGFIPSASNGQPLGEMLTGHTLNGSTLRPRASEYPVCTESFSGATNANVQMIRNTKSMFESEEKPIRSVKMPPQECILAPKMEHHCDWELESKDQMKEEDNGHIPIADCMEDIPLLKIITLDEVKMEDGGESLILQSSTDLNSTPNYVNLRTPTVDRYNGSFPCATTSTAESVAPHRPVYTMLQHLHCGKSLIAEDNLRIHQQTHMSESCQFQQIPSVDKSYSCARCGKSFATLTNYFVHLQIHRGERPFSCSQCGKSYYKEESLKTHQQNHIGGKH</sequence>
<feature type="domain" description="C2H2-type" evidence="13">
    <location>
        <begin position="188"/>
        <end position="215"/>
    </location>
</feature>
<dbReference type="FunFam" id="3.30.160.60:FF:000624">
    <property type="entry name" value="zinc finger protein 697"/>
    <property type="match status" value="1"/>
</dbReference>
<feature type="region of interest" description="Disordered" evidence="12">
    <location>
        <begin position="1102"/>
        <end position="1140"/>
    </location>
</feature>
<evidence type="ECO:0000256" key="5">
    <source>
        <dbReference type="ARBA" id="ARBA00022771"/>
    </source>
</evidence>
<feature type="domain" description="C2H2-type" evidence="13">
    <location>
        <begin position="1443"/>
        <end position="1470"/>
    </location>
</feature>
<feature type="domain" description="C2H2-type" evidence="13">
    <location>
        <begin position="345"/>
        <end position="372"/>
    </location>
</feature>
<evidence type="ECO:0000256" key="9">
    <source>
        <dbReference type="ARBA" id="ARBA00023163"/>
    </source>
</evidence>
<keyword evidence="9" id="KW-0804">Transcription</keyword>
<evidence type="ECO:0000256" key="12">
    <source>
        <dbReference type="SAM" id="MobiDB-lite"/>
    </source>
</evidence>
<feature type="domain" description="C2H2-type" evidence="13">
    <location>
        <begin position="529"/>
        <end position="556"/>
    </location>
</feature>
<dbReference type="Pfam" id="PF00096">
    <property type="entry name" value="zf-C2H2"/>
    <property type="match status" value="11"/>
</dbReference>
<evidence type="ECO:0000256" key="10">
    <source>
        <dbReference type="ARBA" id="ARBA00023242"/>
    </source>
</evidence>
<dbReference type="GO" id="GO:0005654">
    <property type="term" value="C:nucleoplasm"/>
    <property type="evidence" value="ECO:0007669"/>
    <property type="project" value="TreeGrafter"/>
</dbReference>
<feature type="domain" description="C2H2-type" evidence="13">
    <location>
        <begin position="1055"/>
        <end position="1082"/>
    </location>
</feature>
<protein>
    <recommendedName>
        <fullName evidence="13">C2H2-type domain-containing protein</fullName>
    </recommendedName>
</protein>
<dbReference type="EMBL" id="JAFIRN010000008">
    <property type="protein sequence ID" value="KAG5843682.1"/>
    <property type="molecule type" value="Genomic_DNA"/>
</dbReference>
<feature type="compositionally biased region" description="Polar residues" evidence="12">
    <location>
        <begin position="422"/>
        <end position="436"/>
    </location>
</feature>
<dbReference type="FunFam" id="3.30.160.60:FF:000765">
    <property type="entry name" value="Zinc finger 45-like"/>
    <property type="match status" value="1"/>
</dbReference>
<evidence type="ECO:0000313" key="15">
    <source>
        <dbReference type="Proteomes" id="UP001044222"/>
    </source>
</evidence>
<keyword evidence="6" id="KW-0862">Zinc</keyword>
<feature type="compositionally biased region" description="Polar residues" evidence="12">
    <location>
        <begin position="1127"/>
        <end position="1136"/>
    </location>
</feature>
<keyword evidence="5 11" id="KW-0863">Zinc-finger</keyword>
<keyword evidence="7" id="KW-0805">Transcription regulation</keyword>
<dbReference type="FunFam" id="3.30.160.60:FF:000110">
    <property type="entry name" value="Zinc finger protein-like"/>
    <property type="match status" value="1"/>
</dbReference>
<feature type="compositionally biased region" description="Polar residues" evidence="12">
    <location>
        <begin position="675"/>
        <end position="684"/>
    </location>
</feature>
<evidence type="ECO:0000256" key="8">
    <source>
        <dbReference type="ARBA" id="ARBA00023125"/>
    </source>
</evidence>
<dbReference type="GO" id="GO:0000978">
    <property type="term" value="F:RNA polymerase II cis-regulatory region sequence-specific DNA binding"/>
    <property type="evidence" value="ECO:0007669"/>
    <property type="project" value="TreeGrafter"/>
</dbReference>
<feature type="region of interest" description="Disordered" evidence="12">
    <location>
        <begin position="939"/>
        <end position="963"/>
    </location>
</feature>
<dbReference type="GO" id="GO:0001817">
    <property type="term" value="P:regulation of cytokine production"/>
    <property type="evidence" value="ECO:0007669"/>
    <property type="project" value="TreeGrafter"/>
</dbReference>
<feature type="compositionally biased region" description="Basic and acidic residues" evidence="12">
    <location>
        <begin position="748"/>
        <end position="768"/>
    </location>
</feature>
<dbReference type="GO" id="GO:0002682">
    <property type="term" value="P:regulation of immune system process"/>
    <property type="evidence" value="ECO:0007669"/>
    <property type="project" value="TreeGrafter"/>
</dbReference>
<proteinExistence type="inferred from homology"/>
<feature type="domain" description="C2H2-type" evidence="13">
    <location>
        <begin position="501"/>
        <end position="528"/>
    </location>
</feature>
<dbReference type="SUPFAM" id="SSF57667">
    <property type="entry name" value="beta-beta-alpha zinc fingers"/>
    <property type="match status" value="13"/>
</dbReference>
<evidence type="ECO:0000256" key="4">
    <source>
        <dbReference type="ARBA" id="ARBA00022737"/>
    </source>
</evidence>
<keyword evidence="10" id="KW-0539">Nucleus</keyword>
<keyword evidence="3" id="KW-0479">Metal-binding</keyword>
<feature type="region of interest" description="Disordered" evidence="12">
    <location>
        <begin position="675"/>
        <end position="697"/>
    </location>
</feature>